<feature type="domain" description="UvrD-like helicase ATP-binding" evidence="13">
    <location>
        <begin position="61"/>
        <end position="335"/>
    </location>
</feature>
<evidence type="ECO:0000256" key="8">
    <source>
        <dbReference type="ARBA" id="ARBA00034617"/>
    </source>
</evidence>
<feature type="binding site" evidence="11">
    <location>
        <begin position="82"/>
        <end position="89"/>
    </location>
    <ligand>
        <name>ATP</name>
        <dbReference type="ChEBI" id="CHEBI:30616"/>
    </ligand>
</feature>
<dbReference type="PROSITE" id="PS51198">
    <property type="entry name" value="UVRD_HELICASE_ATP_BIND"/>
    <property type="match status" value="1"/>
</dbReference>
<proteinExistence type="inferred from homology"/>
<dbReference type="GO" id="GO:0000725">
    <property type="term" value="P:recombinational repair"/>
    <property type="evidence" value="ECO:0007669"/>
    <property type="project" value="TreeGrafter"/>
</dbReference>
<keyword evidence="16" id="KW-1185">Reference proteome</keyword>
<dbReference type="InterPro" id="IPR000212">
    <property type="entry name" value="DNA_helicase_UvrD/REP"/>
</dbReference>
<dbReference type="SUPFAM" id="SSF52540">
    <property type="entry name" value="P-loop containing nucleoside triphosphate hydrolases"/>
    <property type="match status" value="1"/>
</dbReference>
<evidence type="ECO:0000313" key="16">
    <source>
        <dbReference type="Proteomes" id="UP000030403"/>
    </source>
</evidence>
<dbReference type="PANTHER" id="PTHR11070">
    <property type="entry name" value="UVRD / RECB / PCRA DNA HELICASE FAMILY MEMBER"/>
    <property type="match status" value="1"/>
</dbReference>
<dbReference type="GO" id="GO:0003677">
    <property type="term" value="F:DNA binding"/>
    <property type="evidence" value="ECO:0007669"/>
    <property type="project" value="UniProtKB-KW"/>
</dbReference>
<dbReference type="GO" id="GO:0033202">
    <property type="term" value="C:DNA helicase complex"/>
    <property type="evidence" value="ECO:0007669"/>
    <property type="project" value="TreeGrafter"/>
</dbReference>
<evidence type="ECO:0000313" key="15">
    <source>
        <dbReference type="EMBL" id="KGX91801.1"/>
    </source>
</evidence>
<evidence type="ECO:0000256" key="9">
    <source>
        <dbReference type="ARBA" id="ARBA00034808"/>
    </source>
</evidence>
<dbReference type="InterPro" id="IPR027417">
    <property type="entry name" value="P-loop_NTPase"/>
</dbReference>
<keyword evidence="3 11" id="KW-0378">Hydrolase</keyword>
<dbReference type="EMBL" id="AVPF01000001">
    <property type="protein sequence ID" value="KGX91801.1"/>
    <property type="molecule type" value="Genomic_DNA"/>
</dbReference>
<feature type="domain" description="UvrD-like helicase C-terminal" evidence="14">
    <location>
        <begin position="336"/>
        <end position="607"/>
    </location>
</feature>
<feature type="compositionally biased region" description="Basic and acidic residues" evidence="12">
    <location>
        <begin position="10"/>
        <end position="26"/>
    </location>
</feature>
<dbReference type="Pfam" id="PF14169">
    <property type="entry name" value="YdjO"/>
    <property type="match status" value="1"/>
</dbReference>
<dbReference type="Gene3D" id="1.10.486.10">
    <property type="entry name" value="PCRA, domain 4"/>
    <property type="match status" value="1"/>
</dbReference>
<comment type="similarity">
    <text evidence="1">Belongs to the helicase family. UvrD subfamily.</text>
</comment>
<dbReference type="GO" id="GO:0005524">
    <property type="term" value="F:ATP binding"/>
    <property type="evidence" value="ECO:0007669"/>
    <property type="project" value="UniProtKB-UniRule"/>
</dbReference>
<evidence type="ECO:0000256" key="4">
    <source>
        <dbReference type="ARBA" id="ARBA00022806"/>
    </source>
</evidence>
<keyword evidence="5 11" id="KW-0067">ATP-binding</keyword>
<evidence type="ECO:0000256" key="10">
    <source>
        <dbReference type="ARBA" id="ARBA00048988"/>
    </source>
</evidence>
<keyword evidence="6" id="KW-0238">DNA-binding</keyword>
<dbReference type="RefSeq" id="WP_081672873.1">
    <property type="nucleotide sequence ID" value="NZ_AULJ01000001.1"/>
</dbReference>
<comment type="catalytic activity">
    <reaction evidence="8">
        <text>Couples ATP hydrolysis with the unwinding of duplex DNA by translocating in the 3'-5' direction.</text>
        <dbReference type="EC" id="5.6.2.4"/>
    </reaction>
</comment>
<dbReference type="Gene3D" id="1.10.10.160">
    <property type="match status" value="1"/>
</dbReference>
<keyword evidence="2 11" id="KW-0547">Nucleotide-binding</keyword>
<dbReference type="Pfam" id="PF00580">
    <property type="entry name" value="UvrD-helicase"/>
    <property type="match status" value="1"/>
</dbReference>
<organism evidence="15 16">
    <name type="scientific">Pontibacillus marinus BH030004 = DSM 16465</name>
    <dbReference type="NCBI Taxonomy" id="1385511"/>
    <lineage>
        <taxon>Bacteria</taxon>
        <taxon>Bacillati</taxon>
        <taxon>Bacillota</taxon>
        <taxon>Bacilli</taxon>
        <taxon>Bacillales</taxon>
        <taxon>Bacillaceae</taxon>
        <taxon>Pontibacillus</taxon>
    </lineage>
</organism>
<name>A0A0A5GF01_9BACI</name>
<dbReference type="GO" id="GO:0016887">
    <property type="term" value="F:ATP hydrolysis activity"/>
    <property type="evidence" value="ECO:0007669"/>
    <property type="project" value="RHEA"/>
</dbReference>
<evidence type="ECO:0000256" key="1">
    <source>
        <dbReference type="ARBA" id="ARBA00009922"/>
    </source>
</evidence>
<sequence length="761" mass="87303">MQNSTMPSQKLEENRELHFPEGATKKEIPKAEMANSKTTVELVSDQEPDAYYFRSLEQKGVKLNEPQLQATRHLDGPALVLAGAGSGKTRVLSSRAGYLLSIHNVNPKQILLLTFTKKAADEMKERIGLLPGLSPRSVREITTGTYHSIFLKLLKGRGDSRSILSNEKRKHIYLKNIMREMNVKDDYEPESLLAILSHYKNNMTPVEGLPTETPVEKEVKKILTKYEKIKHQEGYMDFDDILLDAYHLLKQDQHVLDMLQKRYSFVLCDEWQDTNPVQYELIKMIAAPQNNLFVVGDDDQTIYEFNGADSSIILNFNKQYPGTKTYKLDINYRSNTKIVGLANNVISINKQRYEKTLQASKENEASPSFLRPKDPNEEAEKVVQQIVNEVSEGKRSYREFAILYRANSNSRAIFDQFVLQGIPFVTYGDTNTFYEQSIVKPVIDHLRLALDAKNMDAVYGMLPTLYLNREKTSDFIWNKESRDPKKHLLSHALDLTHLKEFQKKQIKERIQLLDKIRTMKPLEAVREIRSFYDKYIDANEKKNLTMHKEMVKDTLSEIESSASRYKTIDEFLAFVDEIIEKNKDMVALRKNPEADVVKVMTIHKSKGLEFPVVFLIGASENVLPHRSALDANERKDMVIDSKKKIAAAIEGERRLAYVAITRAEEELVISSPCTFREKQVPISRFIMDVFSPEQRNIKYAKKNKNQGQSSGEKVSILVWACTSNDCIAWKRIETYKDTLVKSVDCPLCGGTMVQGNREVEK</sequence>
<dbReference type="OrthoDB" id="9810135at2"/>
<keyword evidence="4 11" id="KW-0347">Helicase</keyword>
<dbReference type="InterPro" id="IPR013986">
    <property type="entry name" value="DExx_box_DNA_helicase_dom_sf"/>
</dbReference>
<evidence type="ECO:0000256" key="3">
    <source>
        <dbReference type="ARBA" id="ARBA00022801"/>
    </source>
</evidence>
<evidence type="ECO:0000256" key="7">
    <source>
        <dbReference type="ARBA" id="ARBA00023235"/>
    </source>
</evidence>
<gene>
    <name evidence="15" type="ORF">N783_00740</name>
</gene>
<dbReference type="Pfam" id="PF13361">
    <property type="entry name" value="UvrD_C"/>
    <property type="match status" value="1"/>
</dbReference>
<dbReference type="Gene3D" id="3.40.50.300">
    <property type="entry name" value="P-loop containing nucleotide triphosphate hydrolases"/>
    <property type="match status" value="2"/>
</dbReference>
<dbReference type="CDD" id="cd17932">
    <property type="entry name" value="DEXQc_UvrD"/>
    <property type="match status" value="1"/>
</dbReference>
<evidence type="ECO:0000256" key="6">
    <source>
        <dbReference type="ARBA" id="ARBA00023125"/>
    </source>
</evidence>
<protein>
    <recommendedName>
        <fullName evidence="9">DNA 3'-5' helicase</fullName>
        <ecNumber evidence="9">5.6.2.4</ecNumber>
    </recommendedName>
</protein>
<evidence type="ECO:0000259" key="14">
    <source>
        <dbReference type="PROSITE" id="PS51217"/>
    </source>
</evidence>
<dbReference type="GO" id="GO:0043138">
    <property type="term" value="F:3'-5' DNA helicase activity"/>
    <property type="evidence" value="ECO:0007669"/>
    <property type="project" value="UniProtKB-EC"/>
</dbReference>
<dbReference type="PROSITE" id="PS51217">
    <property type="entry name" value="UVRD_HELICASE_CTER"/>
    <property type="match status" value="1"/>
</dbReference>
<comment type="caution">
    <text evidence="15">The sequence shown here is derived from an EMBL/GenBank/DDBJ whole genome shotgun (WGS) entry which is preliminary data.</text>
</comment>
<dbReference type="STRING" id="1385511.GCA_000425225_00108"/>
<evidence type="ECO:0000256" key="2">
    <source>
        <dbReference type="ARBA" id="ARBA00022741"/>
    </source>
</evidence>
<dbReference type="EC" id="5.6.2.4" evidence="9"/>
<dbReference type="AlphaFoldDB" id="A0A0A5GF01"/>
<dbReference type="InterPro" id="IPR014016">
    <property type="entry name" value="UvrD-like_ATP-bd"/>
</dbReference>
<feature type="region of interest" description="Disordered" evidence="12">
    <location>
        <begin position="1"/>
        <end position="26"/>
    </location>
</feature>
<dbReference type="InterPro" id="IPR025916">
    <property type="entry name" value="YdjO"/>
</dbReference>
<dbReference type="eggNOG" id="COG0210">
    <property type="taxonomic scope" value="Bacteria"/>
</dbReference>
<keyword evidence="7" id="KW-0413">Isomerase</keyword>
<evidence type="ECO:0000259" key="13">
    <source>
        <dbReference type="PROSITE" id="PS51198"/>
    </source>
</evidence>
<dbReference type="PANTHER" id="PTHR11070:SF2">
    <property type="entry name" value="ATP-DEPENDENT DNA HELICASE SRS2"/>
    <property type="match status" value="1"/>
</dbReference>
<reference evidence="15 16" key="1">
    <citation type="submission" date="2013-08" db="EMBL/GenBank/DDBJ databases">
        <authorList>
            <person name="Huang J."/>
            <person name="Wang G."/>
        </authorList>
    </citation>
    <scope>NUCLEOTIDE SEQUENCE [LARGE SCALE GENOMIC DNA]</scope>
    <source>
        <strain evidence="15 16">BH030004</strain>
    </source>
</reference>
<evidence type="ECO:0000256" key="5">
    <source>
        <dbReference type="ARBA" id="ARBA00022840"/>
    </source>
</evidence>
<dbReference type="Proteomes" id="UP000030403">
    <property type="component" value="Unassembled WGS sequence"/>
</dbReference>
<evidence type="ECO:0000256" key="12">
    <source>
        <dbReference type="SAM" id="MobiDB-lite"/>
    </source>
</evidence>
<evidence type="ECO:0000256" key="11">
    <source>
        <dbReference type="PROSITE-ProRule" id="PRU00560"/>
    </source>
</evidence>
<dbReference type="CDD" id="cd18807">
    <property type="entry name" value="SF1_C_UvrD"/>
    <property type="match status" value="1"/>
</dbReference>
<dbReference type="InterPro" id="IPR014017">
    <property type="entry name" value="DNA_helicase_UvrD-like_C"/>
</dbReference>
<accession>A0A0A5GF01</accession>
<comment type="catalytic activity">
    <reaction evidence="10">
        <text>ATP + H2O = ADP + phosphate + H(+)</text>
        <dbReference type="Rhea" id="RHEA:13065"/>
        <dbReference type="ChEBI" id="CHEBI:15377"/>
        <dbReference type="ChEBI" id="CHEBI:15378"/>
        <dbReference type="ChEBI" id="CHEBI:30616"/>
        <dbReference type="ChEBI" id="CHEBI:43474"/>
        <dbReference type="ChEBI" id="CHEBI:456216"/>
        <dbReference type="EC" id="5.6.2.4"/>
    </reaction>
</comment>
<dbReference type="GO" id="GO:0005829">
    <property type="term" value="C:cytosol"/>
    <property type="evidence" value="ECO:0007669"/>
    <property type="project" value="TreeGrafter"/>
</dbReference>